<dbReference type="AlphaFoldDB" id="A0A2S8G6Q7"/>
<evidence type="ECO:0000313" key="2">
    <source>
        <dbReference type="Proteomes" id="UP000239388"/>
    </source>
</evidence>
<proteinExistence type="predicted"/>
<dbReference type="Proteomes" id="UP000239388">
    <property type="component" value="Unassembled WGS sequence"/>
</dbReference>
<sequence length="124" mass="14114">MWLFTKHGFYSAVCARQGSGGHGQPVDPDRIMVRARVRQHLQALKDRFADLLADCEIMESPSTDYAYRIFVPKPIWTQVMVGLTAEMDYDNFKSKVASHQGRGGADYEDALHEVWSVMNRLQHG</sequence>
<dbReference type="RefSeq" id="WP_105352480.1">
    <property type="nucleotide sequence ID" value="NZ_PUIB01000009.1"/>
</dbReference>
<reference evidence="1 2" key="1">
    <citation type="submission" date="2018-02" db="EMBL/GenBank/DDBJ databases">
        <title>Comparative genomes isolates from brazilian mangrove.</title>
        <authorList>
            <person name="Araujo J.E."/>
            <person name="Taketani R.G."/>
            <person name="Silva M.C.P."/>
            <person name="Loureco M.V."/>
            <person name="Andreote F.D."/>
        </authorList>
    </citation>
    <scope>NUCLEOTIDE SEQUENCE [LARGE SCALE GENOMIC DNA]</scope>
    <source>
        <strain evidence="1 2">NAP PRIS-MGV</strain>
    </source>
</reference>
<gene>
    <name evidence="1" type="ORF">C5Y98_05890</name>
</gene>
<dbReference type="OrthoDB" id="825894at2"/>
<accession>A0A2S8G6Q7</accession>
<protein>
    <submittedName>
        <fullName evidence="1">Uncharacterized protein</fullName>
    </submittedName>
</protein>
<comment type="caution">
    <text evidence="1">The sequence shown here is derived from an EMBL/GenBank/DDBJ whole genome shotgun (WGS) entry which is preliminary data.</text>
</comment>
<dbReference type="EMBL" id="PUIB01000009">
    <property type="protein sequence ID" value="PQO40136.1"/>
    <property type="molecule type" value="Genomic_DNA"/>
</dbReference>
<organism evidence="1 2">
    <name type="scientific">Blastopirellula marina</name>
    <dbReference type="NCBI Taxonomy" id="124"/>
    <lineage>
        <taxon>Bacteria</taxon>
        <taxon>Pseudomonadati</taxon>
        <taxon>Planctomycetota</taxon>
        <taxon>Planctomycetia</taxon>
        <taxon>Pirellulales</taxon>
        <taxon>Pirellulaceae</taxon>
        <taxon>Blastopirellula</taxon>
    </lineage>
</organism>
<name>A0A2S8G6Q7_9BACT</name>
<evidence type="ECO:0000313" key="1">
    <source>
        <dbReference type="EMBL" id="PQO40136.1"/>
    </source>
</evidence>